<dbReference type="SUPFAM" id="SSF103481">
    <property type="entry name" value="Multidrug resistance efflux transporter EmrE"/>
    <property type="match status" value="1"/>
</dbReference>
<feature type="transmembrane region" description="Helical" evidence="6">
    <location>
        <begin position="155"/>
        <end position="175"/>
    </location>
</feature>
<protein>
    <submittedName>
        <fullName evidence="7">7060_t:CDS:1</fullName>
    </submittedName>
</protein>
<reference evidence="7" key="1">
    <citation type="submission" date="2022-08" db="EMBL/GenBank/DDBJ databases">
        <authorList>
            <person name="Kallberg Y."/>
            <person name="Tangrot J."/>
            <person name="Rosling A."/>
        </authorList>
    </citation>
    <scope>NUCLEOTIDE SEQUENCE</scope>
    <source>
        <strain evidence="7">Wild A</strain>
    </source>
</reference>
<evidence type="ECO:0000256" key="1">
    <source>
        <dbReference type="ARBA" id="ARBA00004141"/>
    </source>
</evidence>
<organism evidence="7 8">
    <name type="scientific">Funneliformis geosporum</name>
    <dbReference type="NCBI Taxonomy" id="1117311"/>
    <lineage>
        <taxon>Eukaryota</taxon>
        <taxon>Fungi</taxon>
        <taxon>Fungi incertae sedis</taxon>
        <taxon>Mucoromycota</taxon>
        <taxon>Glomeromycotina</taxon>
        <taxon>Glomeromycetes</taxon>
        <taxon>Glomerales</taxon>
        <taxon>Glomeraceae</taxon>
        <taxon>Funneliformis</taxon>
    </lineage>
</organism>
<dbReference type="InterPro" id="IPR008521">
    <property type="entry name" value="Mg_trans_NIPA"/>
</dbReference>
<feature type="region of interest" description="Disordered" evidence="5">
    <location>
        <begin position="596"/>
        <end position="626"/>
    </location>
</feature>
<dbReference type="AlphaFoldDB" id="A0A9W4SIR3"/>
<evidence type="ECO:0000313" key="7">
    <source>
        <dbReference type="EMBL" id="CAI2170908.1"/>
    </source>
</evidence>
<feature type="transmembrane region" description="Helical" evidence="6">
    <location>
        <begin position="97"/>
        <end position="118"/>
    </location>
</feature>
<dbReference type="PANTHER" id="PTHR12570:SF65">
    <property type="entry name" value="MAGNESIUM TRANSPORTER NIPA9-RELATED"/>
    <property type="match status" value="1"/>
</dbReference>
<dbReference type="InterPro" id="IPR037185">
    <property type="entry name" value="EmrE-like"/>
</dbReference>
<feature type="transmembrane region" description="Helical" evidence="6">
    <location>
        <begin position="181"/>
        <end position="199"/>
    </location>
</feature>
<dbReference type="GO" id="GO:0015095">
    <property type="term" value="F:magnesium ion transmembrane transporter activity"/>
    <property type="evidence" value="ECO:0007669"/>
    <property type="project" value="InterPro"/>
</dbReference>
<evidence type="ECO:0000313" key="8">
    <source>
        <dbReference type="Proteomes" id="UP001153678"/>
    </source>
</evidence>
<comment type="caution">
    <text evidence="7">The sequence shown here is derived from an EMBL/GenBank/DDBJ whole genome shotgun (WGS) entry which is preliminary data.</text>
</comment>
<dbReference type="EMBL" id="CAMKVN010000756">
    <property type="protein sequence ID" value="CAI2170908.1"/>
    <property type="molecule type" value="Genomic_DNA"/>
</dbReference>
<dbReference type="OrthoDB" id="165382at2759"/>
<accession>A0A9W4SIR3</accession>
<keyword evidence="4 6" id="KW-0472">Membrane</keyword>
<evidence type="ECO:0000256" key="3">
    <source>
        <dbReference type="ARBA" id="ARBA00022989"/>
    </source>
</evidence>
<feature type="transmembrane region" description="Helical" evidence="6">
    <location>
        <begin position="306"/>
        <end position="324"/>
    </location>
</feature>
<sequence>MWPPLKTLPEVKSFIGVIFAVTGNILISVALNLQKNAHNELQRLQLAFINNSNTHSQAASFGSDLSSRSLHTQNDDSYEVLLDPEQYSETNYLRSKAWWTGIILMIIGELGNFMAYAFAPASVVAPLGTVALISNVILAPIMLKERFRKQDLIGILIAIIGAVVVVLDPEAIWNAIKQTPFIIYFIITATLASFLMYLSDRIGHKTCFVDLSLVAIFGGYTVLATKSISSMLTMTYVAMFTYSITYFLLIILMSTAVLQIKFLNKALRQFDSTEVIPTQFVLFTISAIIGSAVLYKDFADMNFWKFAGFLIGCISTFVGVYFITSNRNNSEGYSHQSPNNLSSGTVRSNSIMIDPLRAVLPVLPDELGASNGSVEFNRQYLPFNHQRSVATSIPRRHTLAEPVVFPSTPLLNGSASRQDGLLRQLVHGVSTTSLTAGVSQALNSVGARHSHALGLDQVFENYWLKMISEQNRSSLPDYTQRDYGVHRRSNSVPPGLISRGVDLSNYQNRLSSPLATNVEDDEESFNTQPKSFTNSSYLSTSYNNYEYYDSEYTDSAQTDDDARTISGLTISTNGSNIGIYTGDEGSTYEAFPGIDDFNNHSDDINDLPDLPLRRDYGGATESESEM</sequence>
<comment type="subcellular location">
    <subcellularLocation>
        <location evidence="1">Membrane</location>
        <topology evidence="1">Multi-pass membrane protein</topology>
    </subcellularLocation>
</comment>
<feature type="transmembrane region" description="Helical" evidence="6">
    <location>
        <begin position="275"/>
        <end position="294"/>
    </location>
</feature>
<proteinExistence type="predicted"/>
<feature type="transmembrane region" description="Helical" evidence="6">
    <location>
        <begin position="14"/>
        <end position="33"/>
    </location>
</feature>
<gene>
    <name evidence="7" type="ORF">FWILDA_LOCUS4815</name>
</gene>
<dbReference type="Proteomes" id="UP001153678">
    <property type="component" value="Unassembled WGS sequence"/>
</dbReference>
<dbReference type="GO" id="GO:0016020">
    <property type="term" value="C:membrane"/>
    <property type="evidence" value="ECO:0007669"/>
    <property type="project" value="UniProtKB-SubCell"/>
</dbReference>
<evidence type="ECO:0000256" key="5">
    <source>
        <dbReference type="SAM" id="MobiDB-lite"/>
    </source>
</evidence>
<keyword evidence="3 6" id="KW-1133">Transmembrane helix</keyword>
<keyword evidence="8" id="KW-1185">Reference proteome</keyword>
<evidence type="ECO:0000256" key="2">
    <source>
        <dbReference type="ARBA" id="ARBA00022692"/>
    </source>
</evidence>
<evidence type="ECO:0000256" key="6">
    <source>
        <dbReference type="SAM" id="Phobius"/>
    </source>
</evidence>
<dbReference type="Pfam" id="PF05653">
    <property type="entry name" value="Mg_trans_NIPA"/>
    <property type="match status" value="1"/>
</dbReference>
<keyword evidence="2 6" id="KW-0812">Transmembrane</keyword>
<feature type="transmembrane region" description="Helical" evidence="6">
    <location>
        <begin position="211"/>
        <end position="238"/>
    </location>
</feature>
<evidence type="ECO:0000256" key="4">
    <source>
        <dbReference type="ARBA" id="ARBA00023136"/>
    </source>
</evidence>
<feature type="transmembrane region" description="Helical" evidence="6">
    <location>
        <begin position="244"/>
        <end position="263"/>
    </location>
</feature>
<name>A0A9W4SIR3_9GLOM</name>
<dbReference type="PANTHER" id="PTHR12570">
    <property type="match status" value="1"/>
</dbReference>